<reference evidence="11" key="1">
    <citation type="submission" date="2017-02" db="UniProtKB">
        <authorList>
            <consortium name="WormBaseParasite"/>
        </authorList>
    </citation>
    <scope>IDENTIFICATION</scope>
</reference>
<keyword evidence="1" id="KW-0378">Hydrolase</keyword>
<dbReference type="Gene3D" id="3.40.630.30">
    <property type="match status" value="1"/>
</dbReference>
<dbReference type="AlphaFoldDB" id="A0A0N4VHZ2"/>
<dbReference type="WBParaSite" id="EVEC_0001044301-mRNA-1">
    <property type="protein sequence ID" value="EVEC_0001044301-mRNA-1"/>
    <property type="gene ID" value="EVEC_0001044301"/>
</dbReference>
<evidence type="ECO:0000259" key="8">
    <source>
        <dbReference type="PROSITE" id="PS52009"/>
    </source>
</evidence>
<dbReference type="FunFam" id="3.20.20.80:FF:000009">
    <property type="entry name" value="O-GlcNAcase BT_4395"/>
    <property type="match status" value="1"/>
</dbReference>
<evidence type="ECO:0000256" key="7">
    <source>
        <dbReference type="ARBA" id="ARBA00076634"/>
    </source>
</evidence>
<accession>A0A0N4VHZ2</accession>
<dbReference type="InterPro" id="IPR011496">
    <property type="entry name" value="O-GlcNAcase_cat"/>
</dbReference>
<dbReference type="InterPro" id="IPR051822">
    <property type="entry name" value="Glycosyl_Hydrolase_84"/>
</dbReference>
<evidence type="ECO:0000313" key="11">
    <source>
        <dbReference type="WBParaSite" id="EVEC_0001044301-mRNA-1"/>
    </source>
</evidence>
<organism evidence="11">
    <name type="scientific">Enterobius vermicularis</name>
    <name type="common">Human pinworm</name>
    <dbReference type="NCBI Taxonomy" id="51028"/>
    <lineage>
        <taxon>Eukaryota</taxon>
        <taxon>Metazoa</taxon>
        <taxon>Ecdysozoa</taxon>
        <taxon>Nematoda</taxon>
        <taxon>Chromadorea</taxon>
        <taxon>Rhabditida</taxon>
        <taxon>Spirurina</taxon>
        <taxon>Oxyuridomorpha</taxon>
        <taxon>Oxyuroidea</taxon>
        <taxon>Oxyuridae</taxon>
        <taxon>Enterobius</taxon>
    </lineage>
</organism>
<dbReference type="SUPFAM" id="SSF51445">
    <property type="entry name" value="(Trans)glycosidases"/>
    <property type="match status" value="1"/>
</dbReference>
<name>A0A0N4VHZ2_ENTVE</name>
<sequence length="902" mass="101618">MKTTESDTAVNQDAQDAELLLCGVVEGFYGRPWTADQRKNLFERMRELGMNVYLYAPKDDLKHRAEWRVLYTSDETDLLQSLIEAARRQGITFVYALSPGIDIIYSSEKEVKALQDKLSQVKNIGCEAFALLFDDIEATMHEQDKKKFLSFVMAQLTVANSIYEYLKCPQFFFCPTEYCESRACPSIEESDYLKTLGNKLLPNIHILWTGARVVSRYITIEHIRRVSAVLQRKPVIWDNLHANDYDPKRIFLGPFAGRSVKLKNEINGILLNPNCRYEANFVPLFTIAEWNSCHADAELEEDTGCSGASAAILEAGGLAPVAAKIVEDASPKKLYHPLKALEEGIRRWLDYFNEPFVSSGVLPIVQMDTQTGGPVERTPSTALVPPVIRTCEGNELLPNTDIPPPLYSAPPIGSATTVTVQTYSISDAVMGIAETHTNTSTATLSPTVNSLSVEYGEPMELVTMDDGKTVVDIAGPPGKASSQDMLEISSDVSMESSIHSEIDTAATIDVEQISTFIDMFYLPFEHGRRGLQILKEFSWLHENSYVVRKKPPQADSATEDECLRNVTKLFQLVAGIPNKAIVQELFQYIYDAQGVASVLEALVLWMAEGELNISPVERENLWCNGPIDVEPWVFGGGLISDLHKLLFTTPRIAEFLLVKFSMPLTLNCYLIRPYKDEDEKEVRSFYNRSEDLVPADAGMLNETREERYFDRYIGPYVTYSLPKTIFVAVEQSNPKRTVAVVTATLNARQFADKVHRQYIPRMRTKYNMYAEADKEEGPYDENLESQWQRQHEDIADWEPPHLSEEIYRQFPSQVPSLHVIGYLELAIPFIGIQYRSLQNDAIAIKRLIYTTIVALSFNGSTGFFTIIRAMDVEKADFLTKLGFIPIKEAGLSEDVCLMGHTL</sequence>
<evidence type="ECO:0000256" key="3">
    <source>
        <dbReference type="ARBA" id="ARBA00030512"/>
    </source>
</evidence>
<evidence type="ECO:0000313" key="10">
    <source>
        <dbReference type="Proteomes" id="UP000274131"/>
    </source>
</evidence>
<feature type="domain" description="GH84" evidence="8">
    <location>
        <begin position="20"/>
        <end position="295"/>
    </location>
</feature>
<dbReference type="GO" id="GO:0009100">
    <property type="term" value="P:glycoprotein metabolic process"/>
    <property type="evidence" value="ECO:0007669"/>
    <property type="project" value="TreeGrafter"/>
</dbReference>
<dbReference type="PROSITE" id="PS52009">
    <property type="entry name" value="GH84"/>
    <property type="match status" value="1"/>
</dbReference>
<evidence type="ECO:0000256" key="4">
    <source>
        <dbReference type="ARBA" id="ARBA00050933"/>
    </source>
</evidence>
<keyword evidence="10" id="KW-1185">Reference proteome</keyword>
<dbReference type="Gene3D" id="3.20.20.80">
    <property type="entry name" value="Glycosidases"/>
    <property type="match status" value="1"/>
</dbReference>
<comment type="catalytic activity">
    <reaction evidence="5">
        <text>3-O-(N-acetyl-beta-D-glucosaminyl)-L-threonyl-[protein] + H2O = L-threonyl-[protein] + N-acetyl-D-glucosamine</text>
        <dbReference type="Rhea" id="RHEA:48892"/>
        <dbReference type="Rhea" id="RHEA-COMP:11060"/>
        <dbReference type="Rhea" id="RHEA-COMP:12252"/>
        <dbReference type="ChEBI" id="CHEBI:15377"/>
        <dbReference type="ChEBI" id="CHEBI:30013"/>
        <dbReference type="ChEBI" id="CHEBI:90840"/>
        <dbReference type="ChEBI" id="CHEBI:506227"/>
        <dbReference type="EC" id="3.2.1.169"/>
    </reaction>
</comment>
<dbReference type="InterPro" id="IPR017853">
    <property type="entry name" value="GH"/>
</dbReference>
<evidence type="ECO:0000256" key="1">
    <source>
        <dbReference type="ARBA" id="ARBA00022801"/>
    </source>
</evidence>
<dbReference type="Pfam" id="PF07555">
    <property type="entry name" value="NAGidase"/>
    <property type="match status" value="1"/>
</dbReference>
<gene>
    <name evidence="9" type="ORF">EVEC_LOCUS9788</name>
</gene>
<reference evidence="9 10" key="2">
    <citation type="submission" date="2018-10" db="EMBL/GenBank/DDBJ databases">
        <authorList>
            <consortium name="Pathogen Informatics"/>
        </authorList>
    </citation>
    <scope>NUCLEOTIDE SEQUENCE [LARGE SCALE GENOMIC DNA]</scope>
</reference>
<evidence type="ECO:0000256" key="6">
    <source>
        <dbReference type="ARBA" id="ARBA00066938"/>
    </source>
</evidence>
<comment type="catalytic activity">
    <reaction evidence="4">
        <text>3-O-(N-acetyl-beta-D-glucosaminyl)-L-seryl-[protein] + H2O = N-acetyl-D-glucosamine + L-seryl-[protein]</text>
        <dbReference type="Rhea" id="RHEA:48876"/>
        <dbReference type="Rhea" id="RHEA-COMP:9863"/>
        <dbReference type="Rhea" id="RHEA-COMP:12251"/>
        <dbReference type="ChEBI" id="CHEBI:15377"/>
        <dbReference type="ChEBI" id="CHEBI:29999"/>
        <dbReference type="ChEBI" id="CHEBI:90838"/>
        <dbReference type="ChEBI" id="CHEBI:506227"/>
        <dbReference type="EC" id="3.2.1.169"/>
    </reaction>
</comment>
<dbReference type="Proteomes" id="UP000274131">
    <property type="component" value="Unassembled WGS sequence"/>
</dbReference>
<dbReference type="EMBL" id="UXUI01010299">
    <property type="protein sequence ID" value="VDD95037.1"/>
    <property type="molecule type" value="Genomic_DNA"/>
</dbReference>
<dbReference type="Gene3D" id="1.20.58.240">
    <property type="entry name" value="STAT, domain 1"/>
    <property type="match status" value="1"/>
</dbReference>
<proteinExistence type="predicted"/>
<dbReference type="GO" id="GO:0016231">
    <property type="term" value="F:beta-N-acetylglucosaminidase activity"/>
    <property type="evidence" value="ECO:0007669"/>
    <property type="project" value="TreeGrafter"/>
</dbReference>
<keyword evidence="2" id="KW-0326">Glycosidase</keyword>
<dbReference type="PANTHER" id="PTHR13170">
    <property type="entry name" value="O-GLCNACASE"/>
    <property type="match status" value="1"/>
</dbReference>
<evidence type="ECO:0000256" key="5">
    <source>
        <dbReference type="ARBA" id="ARBA00052136"/>
    </source>
</evidence>
<evidence type="ECO:0000313" key="9">
    <source>
        <dbReference type="EMBL" id="VDD95037.1"/>
    </source>
</evidence>
<dbReference type="STRING" id="51028.A0A0N4VHZ2"/>
<dbReference type="EC" id="3.2.1.169" evidence="6"/>
<dbReference type="GO" id="GO:0102571">
    <property type="term" value="F:[protein]-3-O-(N-acetyl-D-glucosaminyl)-L-serine/L-threonine O-N-acetyl-alpha-D-glucosaminase activity"/>
    <property type="evidence" value="ECO:0007669"/>
    <property type="project" value="UniProtKB-EC"/>
</dbReference>
<dbReference type="PANTHER" id="PTHR13170:SF16">
    <property type="entry name" value="PROTEIN O-GLCNACASE"/>
    <property type="match status" value="1"/>
</dbReference>
<dbReference type="OrthoDB" id="9975416at2759"/>
<protein>
    <recommendedName>
        <fullName evidence="6">protein O-GlcNAcase</fullName>
        <ecNumber evidence="6">3.2.1.169</ecNumber>
    </recommendedName>
    <alternativeName>
        <fullName evidence="3">Beta-N-acetylhexosaminidase</fullName>
    </alternativeName>
    <alternativeName>
        <fullName evidence="7">Beta-hexosaminidase</fullName>
    </alternativeName>
</protein>
<evidence type="ECO:0000256" key="2">
    <source>
        <dbReference type="ARBA" id="ARBA00023295"/>
    </source>
</evidence>